<dbReference type="EMBL" id="JANHOG010002280">
    <property type="protein sequence ID" value="KAJ3525042.1"/>
    <property type="molecule type" value="Genomic_DNA"/>
</dbReference>
<comment type="caution">
    <text evidence="1">The sequence shown here is derived from an EMBL/GenBank/DDBJ whole genome shotgun (WGS) entry which is preliminary data.</text>
</comment>
<proteinExistence type="predicted"/>
<keyword evidence="2" id="KW-1185">Reference proteome</keyword>
<reference evidence="1" key="1">
    <citation type="submission" date="2022-07" db="EMBL/GenBank/DDBJ databases">
        <title>Genome Sequence of Phlebia brevispora.</title>
        <authorList>
            <person name="Buettner E."/>
        </authorList>
    </citation>
    <scope>NUCLEOTIDE SEQUENCE</scope>
    <source>
        <strain evidence="1">MPL23</strain>
    </source>
</reference>
<sequence length="826" mass="93641">MRGLNFPNVALYERAESEDQGTPFSHGDDIPIDPALAGLPLDPALLEEDAKMRGLQVTILVPVQPESTLQALVSHHIQYSQGPQGDPFAPQPSYFSVEAPPENPPKPVKKKRKPRRESICGFCKGDDARNSVGQTEKMISCVECGRSGHPTCMNLAPIDSILRSYEWQCNDHKTCIVCKKGDDKRMLICDACDRGWHMDCLTPPIEEVPPEEEKWFCPICLPAGVPMTPQGPPESEFFMPHPPQDTMREASVASSSRDPRPGTRSKRKGKARAGATDESEDDVQTSPSIRHSTRRKSRHRGKTPTDDEREADELAPVEQGRPFKRPRLKLSSPAPPPPSKPPTIRLRLPPRGKGKEREQEPEEVQKGMFDDFLAAQDRDVTQTSITEIDKQWMERSRMAAEEKLSQTQPLSAISEESPVAGPSSRPLRSHYNLSLHLPPSSATAHSGTSLRIRYIRFGEYDVQTWFDAPFPEEYMNVSDGRLWICEFCLKYMKSRFSAVRHRMKCKMRHPPGDEIYRDGAISIFEVDGRKNKIYCQNLCLLSKMFLDHKSLFYDVEPFLFYVITEVDDVGSRFVGYFSKEKRSPKDYNVSCIMTLPVRQRQGWGNLLIDFSYLLSKKEHRTGSPEKPLSALGALGYRNYWTLAIMRYFATVPDNPRLEDICNATSMTIEDVCNTLLQQKMITILDRPPTPRPFPGQSIKFLKGRKSVARKHLQRQVTYDDDKVKTVFIAPTSYEIHWNPDTVKEYLARWEAKGYLKLKPENLKWSPFLTARTPKSEAVVPDNDTEVAGPDSAVDTVAPTPIGLSTPRPEGDEPRSRKDSPRFRLVR</sequence>
<dbReference type="Proteomes" id="UP001148662">
    <property type="component" value="Unassembled WGS sequence"/>
</dbReference>
<protein>
    <submittedName>
        <fullName evidence="1">Uncharacterized protein</fullName>
    </submittedName>
</protein>
<evidence type="ECO:0000313" key="1">
    <source>
        <dbReference type="EMBL" id="KAJ3525042.1"/>
    </source>
</evidence>
<gene>
    <name evidence="1" type="ORF">NM688_g8463</name>
</gene>
<evidence type="ECO:0000313" key="2">
    <source>
        <dbReference type="Proteomes" id="UP001148662"/>
    </source>
</evidence>
<organism evidence="1 2">
    <name type="scientific">Phlebia brevispora</name>
    <dbReference type="NCBI Taxonomy" id="194682"/>
    <lineage>
        <taxon>Eukaryota</taxon>
        <taxon>Fungi</taxon>
        <taxon>Dikarya</taxon>
        <taxon>Basidiomycota</taxon>
        <taxon>Agaricomycotina</taxon>
        <taxon>Agaricomycetes</taxon>
        <taxon>Polyporales</taxon>
        <taxon>Meruliaceae</taxon>
        <taxon>Phlebia</taxon>
    </lineage>
</organism>
<accession>A0ACC1RSH8</accession>
<name>A0ACC1RSH8_9APHY</name>